<protein>
    <recommendedName>
        <fullName evidence="1">D-lactate dehydratase</fullName>
        <ecNumber evidence="1">4.2.1.130</ecNumber>
    </recommendedName>
</protein>
<keyword evidence="3" id="KW-0456">Lyase</keyword>
<evidence type="ECO:0000256" key="3">
    <source>
        <dbReference type="ARBA" id="ARBA00023239"/>
    </source>
</evidence>
<reference evidence="6 7" key="1">
    <citation type="submission" date="2019-07" db="EMBL/GenBank/DDBJ databases">
        <title>Genome assembly of two rare yeast pathogens: Diutina rugosa and Trichomonascus ciferrii.</title>
        <authorList>
            <person name="Mixao V."/>
            <person name="Saus E."/>
            <person name="Hansen A."/>
            <person name="Lass-Flor C."/>
            <person name="Gabaldon T."/>
        </authorList>
    </citation>
    <scope>NUCLEOTIDE SEQUENCE [LARGE SCALE GENOMIC DNA]</scope>
    <source>
        <strain evidence="6 7">CBS 613</strain>
    </source>
</reference>
<gene>
    <name evidence="6" type="ORF">DIURU_000571</name>
</gene>
<evidence type="ECO:0000256" key="2">
    <source>
        <dbReference type="ARBA" id="ARBA00023016"/>
    </source>
</evidence>
<evidence type="ECO:0000256" key="5">
    <source>
        <dbReference type="ARBA" id="ARBA00048082"/>
    </source>
</evidence>
<keyword evidence="7" id="KW-1185">Reference proteome</keyword>
<dbReference type="EC" id="4.2.1.130" evidence="1"/>
<dbReference type="InterPro" id="IPR029062">
    <property type="entry name" value="Class_I_gatase-like"/>
</dbReference>
<name>A0A642V3W6_DIURU</name>
<dbReference type="Gene3D" id="3.40.50.880">
    <property type="match status" value="1"/>
</dbReference>
<dbReference type="InterPro" id="IPR050325">
    <property type="entry name" value="Prot/Nucl_acid_deglycase"/>
</dbReference>
<evidence type="ECO:0000256" key="4">
    <source>
        <dbReference type="ARBA" id="ARBA00038493"/>
    </source>
</evidence>
<dbReference type="FunFam" id="3.40.50.880:FF:000051">
    <property type="entry name" value="Glutathione-independent glyoxalase HSP31"/>
    <property type="match status" value="1"/>
</dbReference>
<evidence type="ECO:0000313" key="6">
    <source>
        <dbReference type="EMBL" id="KAA8907251.1"/>
    </source>
</evidence>
<dbReference type="Proteomes" id="UP000449547">
    <property type="component" value="Unassembled WGS sequence"/>
</dbReference>
<dbReference type="OMA" id="LHPFEVF"/>
<dbReference type="GO" id="GO:0005737">
    <property type="term" value="C:cytoplasm"/>
    <property type="evidence" value="ECO:0007669"/>
    <property type="project" value="TreeGrafter"/>
</dbReference>
<dbReference type="RefSeq" id="XP_034014560.1">
    <property type="nucleotide sequence ID" value="XM_034158722.1"/>
</dbReference>
<dbReference type="VEuPathDB" id="FungiDB:DIURU_000571"/>
<dbReference type="GO" id="GO:0019172">
    <property type="term" value="F:glyoxalase III activity"/>
    <property type="evidence" value="ECO:0007669"/>
    <property type="project" value="UniProtKB-EC"/>
</dbReference>
<proteinExistence type="inferred from homology"/>
<comment type="caution">
    <text evidence="6">The sequence shown here is derived from an EMBL/GenBank/DDBJ whole genome shotgun (WGS) entry which is preliminary data.</text>
</comment>
<evidence type="ECO:0000256" key="1">
    <source>
        <dbReference type="ARBA" id="ARBA00013134"/>
    </source>
</evidence>
<dbReference type="OrthoDB" id="543156at2759"/>
<comment type="similarity">
    <text evidence="4">Belongs to the peptidase C56 family. HSP31-like subfamily.</text>
</comment>
<accession>A0A642V3W6</accession>
<dbReference type="PANTHER" id="PTHR48094">
    <property type="entry name" value="PROTEIN/NUCLEIC ACID DEGLYCASE DJ-1-RELATED"/>
    <property type="match status" value="1"/>
</dbReference>
<keyword evidence="2" id="KW-0346">Stress response</keyword>
<organism evidence="6 7">
    <name type="scientific">Diutina rugosa</name>
    <name type="common">Yeast</name>
    <name type="synonym">Candida rugosa</name>
    <dbReference type="NCBI Taxonomy" id="5481"/>
    <lineage>
        <taxon>Eukaryota</taxon>
        <taxon>Fungi</taxon>
        <taxon>Dikarya</taxon>
        <taxon>Ascomycota</taxon>
        <taxon>Saccharomycotina</taxon>
        <taxon>Pichiomycetes</taxon>
        <taxon>Debaryomycetaceae</taxon>
        <taxon>Diutina</taxon>
    </lineage>
</organism>
<dbReference type="AlphaFoldDB" id="A0A642V3W6"/>
<sequence length="258" mass="28035">MHKKVAIAVSSYNEVFYKDGAKTGVFVVEALHPFEVFHENKFDIDFISETGSFGWDEHSLSSDFLPENDKAVWKDKNSAFSKALAQIKTPQQVNASDYDIFFASAGHATLFDYPKAKGLQKLAEDIYAQGGIVSAVCHGPAIFHGMKDPNTGKAFINGKAITGFTDLGEKLLGVEGTMKEKGLLSIEDLAKHDNAIYLPPIGPWDDYSATDGRVVTGVNPASAASTAKRCIIALKHAHKKIPHQSVTDLKELAAESIH</sequence>
<evidence type="ECO:0000313" key="7">
    <source>
        <dbReference type="Proteomes" id="UP000449547"/>
    </source>
</evidence>
<dbReference type="PANTHER" id="PTHR48094:SF11">
    <property type="entry name" value="GLUTATHIONE-INDEPENDENT GLYOXALASE HSP31-RELATED"/>
    <property type="match status" value="1"/>
</dbReference>
<dbReference type="SUPFAM" id="SSF52317">
    <property type="entry name" value="Class I glutamine amidotransferase-like"/>
    <property type="match status" value="1"/>
</dbReference>
<dbReference type="GO" id="GO:0019243">
    <property type="term" value="P:methylglyoxal catabolic process to D-lactate via S-lactoyl-glutathione"/>
    <property type="evidence" value="ECO:0007669"/>
    <property type="project" value="TreeGrafter"/>
</dbReference>
<dbReference type="GeneID" id="54779224"/>
<comment type="catalytic activity">
    <reaction evidence="5">
        <text>methylglyoxal + H2O = (R)-lactate + H(+)</text>
        <dbReference type="Rhea" id="RHEA:27754"/>
        <dbReference type="ChEBI" id="CHEBI:15377"/>
        <dbReference type="ChEBI" id="CHEBI:15378"/>
        <dbReference type="ChEBI" id="CHEBI:16004"/>
        <dbReference type="ChEBI" id="CHEBI:17158"/>
        <dbReference type="EC" id="4.2.1.130"/>
    </reaction>
</comment>
<dbReference type="EMBL" id="SWFT01000026">
    <property type="protein sequence ID" value="KAA8907251.1"/>
    <property type="molecule type" value="Genomic_DNA"/>
</dbReference>